<dbReference type="SUPFAM" id="SSF53335">
    <property type="entry name" value="S-adenosyl-L-methionine-dependent methyltransferases"/>
    <property type="match status" value="1"/>
</dbReference>
<keyword evidence="3" id="KW-0808">Transferase</keyword>
<gene>
    <name evidence="5" type="ORF">NEMVEDRAFT_v1g209258</name>
</gene>
<dbReference type="GO" id="GO:0005829">
    <property type="term" value="C:cytosol"/>
    <property type="evidence" value="ECO:0000318"/>
    <property type="project" value="GO_Central"/>
</dbReference>
<sequence>MTDSVSKTANFTEVWDTDWYLKFAFTNPDTPFNRYMLRHFHEVYKNIIPNDRQDMRCLDYGGGPTIYSLISASPRAKELVSADYTPSNQEAVKLWKEKDPKGFDWRPFIEYVVKNLEGKCDDQEVTQREEDIRSKVTLVPCDLKADDILALPPDMTLHGPPYDVIGSCFTVEIVVENESEYIIAVQKLSNMLKPGGHLILSGWSERMSCEAVKDAVGGLPGMEDVDKVEFGLGQVLVDFVKECMGKAGLEVVYAQGSEAEDADEGGPERYHFVVGRAPK</sequence>
<protein>
    <recommendedName>
        <fullName evidence="7">Nicotinamide N-methyltransferase</fullName>
    </recommendedName>
</protein>
<dbReference type="InParanoid" id="A7SAG4"/>
<dbReference type="Gene3D" id="3.40.50.150">
    <property type="entry name" value="Vaccinia Virus protein VP39"/>
    <property type="match status" value="1"/>
</dbReference>
<reference evidence="5 6" key="1">
    <citation type="journal article" date="2007" name="Science">
        <title>Sea anemone genome reveals ancestral eumetazoan gene repertoire and genomic organization.</title>
        <authorList>
            <person name="Putnam N.H."/>
            <person name="Srivastava M."/>
            <person name="Hellsten U."/>
            <person name="Dirks B."/>
            <person name="Chapman J."/>
            <person name="Salamov A."/>
            <person name="Terry A."/>
            <person name="Shapiro H."/>
            <person name="Lindquist E."/>
            <person name="Kapitonov V.V."/>
            <person name="Jurka J."/>
            <person name="Genikhovich G."/>
            <person name="Grigoriev I.V."/>
            <person name="Lucas S.M."/>
            <person name="Steele R.E."/>
            <person name="Finnerty J.R."/>
            <person name="Technau U."/>
            <person name="Martindale M.Q."/>
            <person name="Rokhsar D.S."/>
        </authorList>
    </citation>
    <scope>NUCLEOTIDE SEQUENCE [LARGE SCALE GENOMIC DNA]</scope>
    <source>
        <strain evidence="6">CH2 X CH6</strain>
    </source>
</reference>
<evidence type="ECO:0000256" key="1">
    <source>
        <dbReference type="ARBA" id="ARBA00007996"/>
    </source>
</evidence>
<comment type="similarity">
    <text evidence="1">Belongs to the class I-like SAM-binding methyltransferase superfamily. NNMT/PNMT/TEMT family.</text>
</comment>
<dbReference type="KEGG" id="nve:5510939"/>
<name>A7SAG4_NEMVE</name>
<keyword evidence="6" id="KW-1185">Reference proteome</keyword>
<evidence type="ECO:0000313" key="5">
    <source>
        <dbReference type="EMBL" id="EDO39273.1"/>
    </source>
</evidence>
<dbReference type="InterPro" id="IPR000940">
    <property type="entry name" value="NNMT_TEMT_trans"/>
</dbReference>
<dbReference type="HOGENOM" id="CLU_998532_0_0_1"/>
<dbReference type="OrthoDB" id="10050085at2759"/>
<dbReference type="GO" id="GO:0008170">
    <property type="term" value="F:N-methyltransferase activity"/>
    <property type="evidence" value="ECO:0000318"/>
    <property type="project" value="GO_Central"/>
</dbReference>
<proteinExistence type="inferred from homology"/>
<dbReference type="PANTHER" id="PTHR10867:SF17">
    <property type="entry name" value="NICOTINAMIDE N-METHYLTRANSFERASE"/>
    <property type="match status" value="1"/>
</dbReference>
<dbReference type="eggNOG" id="KOG4564">
    <property type="taxonomic scope" value="Eukaryota"/>
</dbReference>
<dbReference type="AlphaFoldDB" id="A7SAG4"/>
<dbReference type="GO" id="GO:0032259">
    <property type="term" value="P:methylation"/>
    <property type="evidence" value="ECO:0007669"/>
    <property type="project" value="UniProtKB-KW"/>
</dbReference>
<dbReference type="PANTHER" id="PTHR10867">
    <property type="entry name" value="NNMT/PNMT/TEMT FAMILY MEMBER"/>
    <property type="match status" value="1"/>
</dbReference>
<dbReference type="EMBL" id="DS469609">
    <property type="protein sequence ID" value="EDO39273.1"/>
    <property type="molecule type" value="Genomic_DNA"/>
</dbReference>
<evidence type="ECO:0000256" key="3">
    <source>
        <dbReference type="ARBA" id="ARBA00022679"/>
    </source>
</evidence>
<evidence type="ECO:0000256" key="4">
    <source>
        <dbReference type="ARBA" id="ARBA00022691"/>
    </source>
</evidence>
<dbReference type="InterPro" id="IPR029063">
    <property type="entry name" value="SAM-dependent_MTases_sf"/>
</dbReference>
<evidence type="ECO:0000256" key="2">
    <source>
        <dbReference type="ARBA" id="ARBA00022603"/>
    </source>
</evidence>
<keyword evidence="2" id="KW-0489">Methyltransferase</keyword>
<organism evidence="5 6">
    <name type="scientific">Nematostella vectensis</name>
    <name type="common">Starlet sea anemone</name>
    <dbReference type="NCBI Taxonomy" id="45351"/>
    <lineage>
        <taxon>Eukaryota</taxon>
        <taxon>Metazoa</taxon>
        <taxon>Cnidaria</taxon>
        <taxon>Anthozoa</taxon>
        <taxon>Hexacorallia</taxon>
        <taxon>Actiniaria</taxon>
        <taxon>Edwardsiidae</taxon>
        <taxon>Nematostella</taxon>
    </lineage>
</organism>
<keyword evidence="4" id="KW-0949">S-adenosyl-L-methionine</keyword>
<dbReference type="PROSITE" id="PS51681">
    <property type="entry name" value="SAM_MT_NNMT_PNMT_TEMT"/>
    <property type="match status" value="1"/>
</dbReference>
<dbReference type="FunFam" id="3.40.50.150:FF:000949">
    <property type="entry name" value="Predicted protein"/>
    <property type="match status" value="1"/>
</dbReference>
<evidence type="ECO:0000313" key="6">
    <source>
        <dbReference type="Proteomes" id="UP000001593"/>
    </source>
</evidence>
<accession>A7SAG4</accession>
<dbReference type="Pfam" id="PF01234">
    <property type="entry name" value="NNMT_PNMT_TEMT"/>
    <property type="match status" value="1"/>
</dbReference>
<dbReference type="Proteomes" id="UP000001593">
    <property type="component" value="Unassembled WGS sequence"/>
</dbReference>
<dbReference type="PhylomeDB" id="A7SAG4"/>
<evidence type="ECO:0008006" key="7">
    <source>
        <dbReference type="Google" id="ProtNLM"/>
    </source>
</evidence>
<dbReference type="InterPro" id="IPR053384">
    <property type="entry name" value="SAM-dep_methyltransferase"/>
</dbReference>
<dbReference type="NCBIfam" id="NF041360">
    <property type="entry name" value="GntF_guanitoxin"/>
    <property type="match status" value="1"/>
</dbReference>